<evidence type="ECO:0000256" key="1">
    <source>
        <dbReference type="SAM" id="Phobius"/>
    </source>
</evidence>
<name>A0ABU2JBL4_9ACTN</name>
<reference evidence="3" key="1">
    <citation type="submission" date="2023-07" db="EMBL/GenBank/DDBJ databases">
        <title>30 novel species of actinomycetes from the DSMZ collection.</title>
        <authorList>
            <person name="Nouioui I."/>
        </authorList>
    </citation>
    <scope>NUCLEOTIDE SEQUENCE [LARGE SCALE GENOMIC DNA]</scope>
    <source>
        <strain evidence="3">DSM 44399</strain>
    </source>
</reference>
<dbReference type="Proteomes" id="UP001183176">
    <property type="component" value="Unassembled WGS sequence"/>
</dbReference>
<organism evidence="2 3">
    <name type="scientific">Jatrophihabitans lederbergiae</name>
    <dbReference type="NCBI Taxonomy" id="3075547"/>
    <lineage>
        <taxon>Bacteria</taxon>
        <taxon>Bacillati</taxon>
        <taxon>Actinomycetota</taxon>
        <taxon>Actinomycetes</taxon>
        <taxon>Jatrophihabitantales</taxon>
        <taxon>Jatrophihabitantaceae</taxon>
        <taxon>Jatrophihabitans</taxon>
    </lineage>
</organism>
<sequence length="143" mass="14903">MADPEGKTTPTVPDPMPGPVPRPVRLAAILVFVEAAALAVTAVALLVLAFVHTSTRLWAALTVAGFALLGAVVLALCARGLARLRPSARSPIVVVQIIALPVGYSLGFQNGRFLLAVPMLILAVAVLVLLLSKPSREALDRVL</sequence>
<feature type="transmembrane region" description="Helical" evidence="1">
    <location>
        <begin position="113"/>
        <end position="131"/>
    </location>
</feature>
<keyword evidence="1" id="KW-1133">Transmembrane helix</keyword>
<accession>A0ABU2JBL4</accession>
<proteinExistence type="predicted"/>
<dbReference type="EMBL" id="JAVREH010000017">
    <property type="protein sequence ID" value="MDT0262379.1"/>
    <property type="molecule type" value="Genomic_DNA"/>
</dbReference>
<feature type="transmembrane region" description="Helical" evidence="1">
    <location>
        <begin position="26"/>
        <end position="51"/>
    </location>
</feature>
<comment type="caution">
    <text evidence="2">The sequence shown here is derived from an EMBL/GenBank/DDBJ whole genome shotgun (WGS) entry which is preliminary data.</text>
</comment>
<gene>
    <name evidence="2" type="ORF">RM423_13360</name>
</gene>
<dbReference type="RefSeq" id="WP_311423530.1">
    <property type="nucleotide sequence ID" value="NZ_JAVREH010000017.1"/>
</dbReference>
<evidence type="ECO:0008006" key="4">
    <source>
        <dbReference type="Google" id="ProtNLM"/>
    </source>
</evidence>
<feature type="transmembrane region" description="Helical" evidence="1">
    <location>
        <begin position="57"/>
        <end position="78"/>
    </location>
</feature>
<protein>
    <recommendedName>
        <fullName evidence="4">Integral membrane protein</fullName>
    </recommendedName>
</protein>
<keyword evidence="3" id="KW-1185">Reference proteome</keyword>
<keyword evidence="1" id="KW-0812">Transmembrane</keyword>
<evidence type="ECO:0000313" key="2">
    <source>
        <dbReference type="EMBL" id="MDT0262379.1"/>
    </source>
</evidence>
<keyword evidence="1" id="KW-0472">Membrane</keyword>
<evidence type="ECO:0000313" key="3">
    <source>
        <dbReference type="Proteomes" id="UP001183176"/>
    </source>
</evidence>
<feature type="transmembrane region" description="Helical" evidence="1">
    <location>
        <begin position="90"/>
        <end position="107"/>
    </location>
</feature>